<accession>A0A6A5ZL24</accession>
<organism evidence="1 2">
    <name type="scientific">Lophiotrema nucula</name>
    <dbReference type="NCBI Taxonomy" id="690887"/>
    <lineage>
        <taxon>Eukaryota</taxon>
        <taxon>Fungi</taxon>
        <taxon>Dikarya</taxon>
        <taxon>Ascomycota</taxon>
        <taxon>Pezizomycotina</taxon>
        <taxon>Dothideomycetes</taxon>
        <taxon>Pleosporomycetidae</taxon>
        <taxon>Pleosporales</taxon>
        <taxon>Lophiotremataceae</taxon>
        <taxon>Lophiotrema</taxon>
    </lineage>
</organism>
<dbReference type="AlphaFoldDB" id="A0A6A5ZL24"/>
<dbReference type="InterPro" id="IPR038883">
    <property type="entry name" value="AN11006-like"/>
</dbReference>
<dbReference type="Proteomes" id="UP000799770">
    <property type="component" value="Unassembled WGS sequence"/>
</dbReference>
<reference evidence="1" key="1">
    <citation type="journal article" date="2020" name="Stud. Mycol.">
        <title>101 Dothideomycetes genomes: a test case for predicting lifestyles and emergence of pathogens.</title>
        <authorList>
            <person name="Haridas S."/>
            <person name="Albert R."/>
            <person name="Binder M."/>
            <person name="Bloem J."/>
            <person name="Labutti K."/>
            <person name="Salamov A."/>
            <person name="Andreopoulos B."/>
            <person name="Baker S."/>
            <person name="Barry K."/>
            <person name="Bills G."/>
            <person name="Bluhm B."/>
            <person name="Cannon C."/>
            <person name="Castanera R."/>
            <person name="Culley D."/>
            <person name="Daum C."/>
            <person name="Ezra D."/>
            <person name="Gonzalez J."/>
            <person name="Henrissat B."/>
            <person name="Kuo A."/>
            <person name="Liang C."/>
            <person name="Lipzen A."/>
            <person name="Lutzoni F."/>
            <person name="Magnuson J."/>
            <person name="Mondo S."/>
            <person name="Nolan M."/>
            <person name="Ohm R."/>
            <person name="Pangilinan J."/>
            <person name="Park H.-J."/>
            <person name="Ramirez L."/>
            <person name="Alfaro M."/>
            <person name="Sun H."/>
            <person name="Tritt A."/>
            <person name="Yoshinaga Y."/>
            <person name="Zwiers L.-H."/>
            <person name="Turgeon B."/>
            <person name="Goodwin S."/>
            <person name="Spatafora J."/>
            <person name="Crous P."/>
            <person name="Grigoriev I."/>
        </authorList>
    </citation>
    <scope>NUCLEOTIDE SEQUENCE</scope>
    <source>
        <strain evidence="1">CBS 627.86</strain>
    </source>
</reference>
<dbReference type="EMBL" id="ML977315">
    <property type="protein sequence ID" value="KAF2119714.1"/>
    <property type="molecule type" value="Genomic_DNA"/>
</dbReference>
<dbReference type="PANTHER" id="PTHR42085:SF2">
    <property type="entry name" value="F-BOX DOMAIN-CONTAINING PROTEIN"/>
    <property type="match status" value="1"/>
</dbReference>
<protein>
    <recommendedName>
        <fullName evidence="3">F-box domain-containing protein</fullName>
    </recommendedName>
</protein>
<dbReference type="PANTHER" id="PTHR42085">
    <property type="entry name" value="F-BOX DOMAIN-CONTAINING PROTEIN"/>
    <property type="match status" value="1"/>
</dbReference>
<sequence>MKTVEMDSLIAGFGKMKVVDTMQPFRFFDLPYELRLKVYELLLVAPKTIDLDPANIRTIVPRMSLFYVNHRMHEEAYRVFYGSNTFRIFPIHGRFFHTRAPLLARLPARYRAAIIKLELRLGPGWTEPPRGWALDSRLGLSDLAKVKFLRIFVECDPASDEIFQGFRVAEDFYTKFCVNLLCGLMFQVADLGDIEFDAYPSVKKSSPLLRSLLEAARDEHKRILWGPERGWDKIVDVNLVNVLEGLSLGAPTLPTRPPREPLEVLA</sequence>
<proteinExistence type="predicted"/>
<keyword evidence="2" id="KW-1185">Reference proteome</keyword>
<evidence type="ECO:0008006" key="3">
    <source>
        <dbReference type="Google" id="ProtNLM"/>
    </source>
</evidence>
<evidence type="ECO:0000313" key="1">
    <source>
        <dbReference type="EMBL" id="KAF2119714.1"/>
    </source>
</evidence>
<name>A0A6A5ZL24_9PLEO</name>
<gene>
    <name evidence="1" type="ORF">BDV96DRAFT_568077</name>
</gene>
<dbReference type="OrthoDB" id="5372935at2759"/>
<evidence type="ECO:0000313" key="2">
    <source>
        <dbReference type="Proteomes" id="UP000799770"/>
    </source>
</evidence>